<evidence type="ECO:0008006" key="3">
    <source>
        <dbReference type="Google" id="ProtNLM"/>
    </source>
</evidence>
<reference evidence="2" key="1">
    <citation type="journal article" date="2019" name="Int. J. Syst. Evol. Microbiol.">
        <title>The Global Catalogue of Microorganisms (GCM) 10K type strain sequencing project: providing services to taxonomists for standard genome sequencing and annotation.</title>
        <authorList>
            <consortium name="The Broad Institute Genomics Platform"/>
            <consortium name="The Broad Institute Genome Sequencing Center for Infectious Disease"/>
            <person name="Wu L."/>
            <person name="Ma J."/>
        </authorList>
    </citation>
    <scope>NUCLEOTIDE SEQUENCE [LARGE SCALE GENOMIC DNA]</scope>
    <source>
        <strain evidence="2">JCM 31486</strain>
    </source>
</reference>
<comment type="caution">
    <text evidence="1">The sequence shown here is derived from an EMBL/GenBank/DDBJ whole genome shotgun (WGS) entry which is preliminary data.</text>
</comment>
<accession>A0ABW3M429</accession>
<keyword evidence="2" id="KW-1185">Reference proteome</keyword>
<protein>
    <recommendedName>
        <fullName evidence="3">Integrase</fullName>
    </recommendedName>
</protein>
<dbReference type="EMBL" id="JBHTIS010000037">
    <property type="protein sequence ID" value="MFD1044344.1"/>
    <property type="molecule type" value="Genomic_DNA"/>
</dbReference>
<organism evidence="1 2">
    <name type="scientific">Kibdelosporangium lantanae</name>
    <dbReference type="NCBI Taxonomy" id="1497396"/>
    <lineage>
        <taxon>Bacteria</taxon>
        <taxon>Bacillati</taxon>
        <taxon>Actinomycetota</taxon>
        <taxon>Actinomycetes</taxon>
        <taxon>Pseudonocardiales</taxon>
        <taxon>Pseudonocardiaceae</taxon>
        <taxon>Kibdelosporangium</taxon>
    </lineage>
</organism>
<gene>
    <name evidence="1" type="ORF">ACFQ1S_01410</name>
</gene>
<evidence type="ECO:0000313" key="2">
    <source>
        <dbReference type="Proteomes" id="UP001597045"/>
    </source>
</evidence>
<proteinExistence type="predicted"/>
<dbReference type="Proteomes" id="UP001597045">
    <property type="component" value="Unassembled WGS sequence"/>
</dbReference>
<evidence type="ECO:0000313" key="1">
    <source>
        <dbReference type="EMBL" id="MFD1044344.1"/>
    </source>
</evidence>
<name>A0ABW3M429_9PSEU</name>
<sequence>MTWITLGRGKFRTSYGGDVWLLVATPKGRKPWLLYTERDEGGRPVQGKAQEIGAPSAPAAQHAAELWLSLGKLSA</sequence>